<sequence>MTDFAAFRTEVKKAFKTDIPLADRSDWEDWINRDRAEIARLTAAITQAEAQINRIVYDLFDLTDDEIALLESVL</sequence>
<gene>
    <name evidence="1" type="ORF">P8A28_01545</name>
</gene>
<reference evidence="1" key="1">
    <citation type="journal article" date="2023" name="Front. Microbiol.">
        <title>Isolation of Brucella inopinata from a White's tree frog (Litoria caerulea): pose exotic frogs a potential risk to human health?</title>
        <authorList>
            <person name="Scholz H.C."/>
            <person name="Heckers K.O."/>
            <person name="Appelt S."/>
            <person name="Geier-Doemling D."/>
            <person name="Schlegel P."/>
            <person name="Wattam A.R."/>
        </authorList>
    </citation>
    <scope>NUCLEOTIDE SEQUENCE</scope>
    <source>
        <strain evidence="1">FO700662</strain>
    </source>
</reference>
<evidence type="ECO:0000313" key="1">
    <source>
        <dbReference type="EMBL" id="MDL2331659.1"/>
    </source>
</evidence>
<keyword evidence="2" id="KW-1185">Reference proteome</keyword>
<proteinExistence type="predicted"/>
<dbReference type="RefSeq" id="WP_025200417.1">
    <property type="nucleotide sequence ID" value="NZ_JARQXC010000002.1"/>
</dbReference>
<name>A0AAW7B6S3_9HYPH</name>
<accession>A0AAW7B6S3</accession>
<evidence type="ECO:0008006" key="3">
    <source>
        <dbReference type="Google" id="ProtNLM"/>
    </source>
</evidence>
<organism evidence="1 2">
    <name type="scientific">Brucella inopinata</name>
    <dbReference type="NCBI Taxonomy" id="1218315"/>
    <lineage>
        <taxon>Bacteria</taxon>
        <taxon>Pseudomonadati</taxon>
        <taxon>Pseudomonadota</taxon>
        <taxon>Alphaproteobacteria</taxon>
        <taxon>Hyphomicrobiales</taxon>
        <taxon>Brucellaceae</taxon>
        <taxon>Brucella/Ochrobactrum group</taxon>
        <taxon>Brucella</taxon>
    </lineage>
</organism>
<dbReference type="EMBL" id="JARQXC010000002">
    <property type="protein sequence ID" value="MDL2331659.1"/>
    <property type="molecule type" value="Genomic_DNA"/>
</dbReference>
<evidence type="ECO:0000313" key="2">
    <source>
        <dbReference type="Proteomes" id="UP001171122"/>
    </source>
</evidence>
<protein>
    <recommendedName>
        <fullName evidence="3">Site-specific DNA-methyltransferase (adenine-specific)</fullName>
    </recommendedName>
</protein>
<dbReference type="Proteomes" id="UP001171122">
    <property type="component" value="Unassembled WGS sequence"/>
</dbReference>
<comment type="caution">
    <text evidence="1">The sequence shown here is derived from an EMBL/GenBank/DDBJ whole genome shotgun (WGS) entry which is preliminary data.</text>
</comment>
<dbReference type="AlphaFoldDB" id="A0AAW7B6S3"/>